<name>A0A9W9RC16_9EURO</name>
<evidence type="ECO:0000313" key="2">
    <source>
        <dbReference type="Proteomes" id="UP001147752"/>
    </source>
</evidence>
<reference evidence="1" key="2">
    <citation type="journal article" date="2023" name="IMA Fungus">
        <title>Comparative genomic study of the Penicillium genus elucidates a diverse pangenome and 15 lateral gene transfer events.</title>
        <authorList>
            <person name="Petersen C."/>
            <person name="Sorensen T."/>
            <person name="Nielsen M.R."/>
            <person name="Sondergaard T.E."/>
            <person name="Sorensen J.L."/>
            <person name="Fitzpatrick D.A."/>
            <person name="Frisvad J.C."/>
            <person name="Nielsen K.L."/>
        </authorList>
    </citation>
    <scope>NUCLEOTIDE SEQUENCE</scope>
    <source>
        <strain evidence="1">IBT 3081</strain>
    </source>
</reference>
<dbReference type="Proteomes" id="UP001147752">
    <property type="component" value="Unassembled WGS sequence"/>
</dbReference>
<dbReference type="EMBL" id="JAPZBT010000006">
    <property type="protein sequence ID" value="KAJ5356549.1"/>
    <property type="molecule type" value="Genomic_DNA"/>
</dbReference>
<organism evidence="1 2">
    <name type="scientific">Penicillium concentricum</name>
    <dbReference type="NCBI Taxonomy" id="293559"/>
    <lineage>
        <taxon>Eukaryota</taxon>
        <taxon>Fungi</taxon>
        <taxon>Dikarya</taxon>
        <taxon>Ascomycota</taxon>
        <taxon>Pezizomycotina</taxon>
        <taxon>Eurotiomycetes</taxon>
        <taxon>Eurotiomycetidae</taxon>
        <taxon>Eurotiales</taxon>
        <taxon>Aspergillaceae</taxon>
        <taxon>Penicillium</taxon>
    </lineage>
</organism>
<accession>A0A9W9RC16</accession>
<sequence length="126" mass="14492">MDAEWWFENSNKNTRLVLLFKIHKNHFWVDVELWSAPDGTRPGPPTHQNIAIGPDHPEQFKPLEKRTPLSITQALRATGDAVTVVKGPGPDISLDYELLMWEDRPPRQAEIVITPRILQVICKEIY</sequence>
<keyword evidence="2" id="KW-1185">Reference proteome</keyword>
<evidence type="ECO:0000313" key="1">
    <source>
        <dbReference type="EMBL" id="KAJ5356549.1"/>
    </source>
</evidence>
<dbReference type="GeneID" id="81468064"/>
<dbReference type="AlphaFoldDB" id="A0A9W9RC16"/>
<gene>
    <name evidence="1" type="ORF">N7517_011158</name>
</gene>
<dbReference type="RefSeq" id="XP_056574696.1">
    <property type="nucleotide sequence ID" value="XM_056728881.1"/>
</dbReference>
<reference evidence="1" key="1">
    <citation type="submission" date="2022-12" db="EMBL/GenBank/DDBJ databases">
        <authorList>
            <person name="Petersen C."/>
        </authorList>
    </citation>
    <scope>NUCLEOTIDE SEQUENCE</scope>
    <source>
        <strain evidence="1">IBT 3081</strain>
    </source>
</reference>
<comment type="caution">
    <text evidence="1">The sequence shown here is derived from an EMBL/GenBank/DDBJ whole genome shotgun (WGS) entry which is preliminary data.</text>
</comment>
<protein>
    <submittedName>
        <fullName evidence="1">Uncharacterized protein</fullName>
    </submittedName>
</protein>
<proteinExistence type="predicted"/>
<dbReference type="OrthoDB" id="76567at2759"/>